<evidence type="ECO:0000313" key="3">
    <source>
        <dbReference type="Proteomes" id="UP000772434"/>
    </source>
</evidence>
<proteinExistence type="predicted"/>
<name>A0A9P5PDV2_9AGAR</name>
<organism evidence="2 3">
    <name type="scientific">Rhodocollybia butyracea</name>
    <dbReference type="NCBI Taxonomy" id="206335"/>
    <lineage>
        <taxon>Eukaryota</taxon>
        <taxon>Fungi</taxon>
        <taxon>Dikarya</taxon>
        <taxon>Basidiomycota</taxon>
        <taxon>Agaricomycotina</taxon>
        <taxon>Agaricomycetes</taxon>
        <taxon>Agaricomycetidae</taxon>
        <taxon>Agaricales</taxon>
        <taxon>Marasmiineae</taxon>
        <taxon>Omphalotaceae</taxon>
        <taxon>Rhodocollybia</taxon>
    </lineage>
</organism>
<dbReference type="EMBL" id="JADNRY010000199">
    <property type="protein sequence ID" value="KAF9061509.1"/>
    <property type="molecule type" value="Genomic_DNA"/>
</dbReference>
<dbReference type="AlphaFoldDB" id="A0A9P5PDV2"/>
<sequence>RHSELSGQINTKAVVHRLMNMQVTLPMKDILGSSGEICRIISDLIKLKNPKVLSVGVLTAENKHTTGNGRLIRLQLKSNGLIFFSILDTGSELNIISQKLAEQL</sequence>
<feature type="domain" description="DUF4100" evidence="1">
    <location>
        <begin position="3"/>
        <end position="49"/>
    </location>
</feature>
<reference evidence="2" key="1">
    <citation type="submission" date="2020-11" db="EMBL/GenBank/DDBJ databases">
        <authorList>
            <consortium name="DOE Joint Genome Institute"/>
            <person name="Ahrendt S."/>
            <person name="Riley R."/>
            <person name="Andreopoulos W."/>
            <person name="Labutti K."/>
            <person name="Pangilinan J."/>
            <person name="Ruiz-Duenas F.J."/>
            <person name="Barrasa J.M."/>
            <person name="Sanchez-Garcia M."/>
            <person name="Camarero S."/>
            <person name="Miyauchi S."/>
            <person name="Serrano A."/>
            <person name="Linde D."/>
            <person name="Babiker R."/>
            <person name="Drula E."/>
            <person name="Ayuso-Fernandez I."/>
            <person name="Pacheco R."/>
            <person name="Padilla G."/>
            <person name="Ferreira P."/>
            <person name="Barriuso J."/>
            <person name="Kellner H."/>
            <person name="Castanera R."/>
            <person name="Alfaro M."/>
            <person name="Ramirez L."/>
            <person name="Pisabarro A.G."/>
            <person name="Kuo A."/>
            <person name="Tritt A."/>
            <person name="Lipzen A."/>
            <person name="He G."/>
            <person name="Yan M."/>
            <person name="Ng V."/>
            <person name="Cullen D."/>
            <person name="Martin F."/>
            <person name="Rosso M.-N."/>
            <person name="Henrissat B."/>
            <person name="Hibbett D."/>
            <person name="Martinez A.T."/>
            <person name="Grigoriev I.V."/>
        </authorList>
    </citation>
    <scope>NUCLEOTIDE SEQUENCE</scope>
    <source>
        <strain evidence="2">AH 40177</strain>
    </source>
</reference>
<dbReference type="Pfam" id="PF13352">
    <property type="entry name" value="DUF4100"/>
    <property type="match status" value="1"/>
</dbReference>
<accession>A0A9P5PDV2</accession>
<dbReference type="OrthoDB" id="5535068at2759"/>
<feature type="non-terminal residue" evidence="2">
    <location>
        <position position="1"/>
    </location>
</feature>
<keyword evidence="3" id="KW-1185">Reference proteome</keyword>
<gene>
    <name evidence="2" type="ORF">BDP27DRAFT_1146741</name>
</gene>
<feature type="non-terminal residue" evidence="2">
    <location>
        <position position="104"/>
    </location>
</feature>
<evidence type="ECO:0000259" key="1">
    <source>
        <dbReference type="Pfam" id="PF13352"/>
    </source>
</evidence>
<evidence type="ECO:0000313" key="2">
    <source>
        <dbReference type="EMBL" id="KAF9061509.1"/>
    </source>
</evidence>
<dbReference type="InterPro" id="IPR025165">
    <property type="entry name" value="DUF4100"/>
</dbReference>
<protein>
    <recommendedName>
        <fullName evidence="1">DUF4100 domain-containing protein</fullName>
    </recommendedName>
</protein>
<comment type="caution">
    <text evidence="2">The sequence shown here is derived from an EMBL/GenBank/DDBJ whole genome shotgun (WGS) entry which is preliminary data.</text>
</comment>
<dbReference type="Proteomes" id="UP000772434">
    <property type="component" value="Unassembled WGS sequence"/>
</dbReference>